<dbReference type="Proteomes" id="UP000569329">
    <property type="component" value="Unassembled WGS sequence"/>
</dbReference>
<comment type="caution">
    <text evidence="1">The sequence shown here is derived from an EMBL/GenBank/DDBJ whole genome shotgun (WGS) entry which is preliminary data.</text>
</comment>
<organism evidence="1 2">
    <name type="scientific">Halosaccharopolyspora lacisalsi</name>
    <dbReference type="NCBI Taxonomy" id="1000566"/>
    <lineage>
        <taxon>Bacteria</taxon>
        <taxon>Bacillati</taxon>
        <taxon>Actinomycetota</taxon>
        <taxon>Actinomycetes</taxon>
        <taxon>Pseudonocardiales</taxon>
        <taxon>Pseudonocardiaceae</taxon>
        <taxon>Halosaccharopolyspora</taxon>
    </lineage>
</organism>
<evidence type="ECO:0008006" key="3">
    <source>
        <dbReference type="Google" id="ProtNLM"/>
    </source>
</evidence>
<accession>A0A839E697</accession>
<sequence length="67" mass="7030">MFVREACEGLTSANGVVTATRPGTDTLVRSLRTGVEFRLDEGEWAAFVAGAVDGEFDFTAAALATTC</sequence>
<dbReference type="EMBL" id="JACGWZ010000006">
    <property type="protein sequence ID" value="MBA8826841.1"/>
    <property type="molecule type" value="Genomic_DNA"/>
</dbReference>
<dbReference type="RefSeq" id="WP_182546023.1">
    <property type="nucleotide sequence ID" value="NZ_JACGWZ010000006.1"/>
</dbReference>
<gene>
    <name evidence="1" type="ORF">FHX42_004220</name>
</gene>
<proteinExistence type="predicted"/>
<name>A0A839E697_9PSEU</name>
<evidence type="ECO:0000313" key="2">
    <source>
        <dbReference type="Proteomes" id="UP000569329"/>
    </source>
</evidence>
<evidence type="ECO:0000313" key="1">
    <source>
        <dbReference type="EMBL" id="MBA8826841.1"/>
    </source>
</evidence>
<keyword evidence="2" id="KW-1185">Reference proteome</keyword>
<reference evidence="1 2" key="1">
    <citation type="submission" date="2020-07" db="EMBL/GenBank/DDBJ databases">
        <title>Sequencing the genomes of 1000 actinobacteria strains.</title>
        <authorList>
            <person name="Klenk H.-P."/>
        </authorList>
    </citation>
    <scope>NUCLEOTIDE SEQUENCE [LARGE SCALE GENOMIC DNA]</scope>
    <source>
        <strain evidence="1 2">DSM 45975</strain>
    </source>
</reference>
<protein>
    <recommendedName>
        <fullName evidence="3">DUF397 domain-containing protein</fullName>
    </recommendedName>
</protein>
<dbReference type="AlphaFoldDB" id="A0A839E697"/>